<accession>W5SLS3</accession>
<evidence type="ECO:0000256" key="4">
    <source>
        <dbReference type="ARBA" id="ARBA00023136"/>
    </source>
</evidence>
<keyword evidence="9" id="KW-0614">Plasmid</keyword>
<organism evidence="9">
    <name type="scientific">Borrelia crocidurae DOU</name>
    <dbReference type="NCBI Taxonomy" id="1293575"/>
    <lineage>
        <taxon>Bacteria</taxon>
        <taxon>Pseudomonadati</taxon>
        <taxon>Spirochaetota</taxon>
        <taxon>Spirochaetia</taxon>
        <taxon>Spirochaetales</taxon>
        <taxon>Borreliaceae</taxon>
        <taxon>Borrelia</taxon>
    </lineage>
</organism>
<evidence type="ECO:0000256" key="7">
    <source>
        <dbReference type="ARBA" id="ARBA00023288"/>
    </source>
</evidence>
<dbReference type="Pfam" id="PF00921">
    <property type="entry name" value="Lipoprotein_2"/>
    <property type="match status" value="1"/>
</dbReference>
<evidence type="ECO:0000313" key="9">
    <source>
        <dbReference type="EMBL" id="AHH07815.1"/>
    </source>
</evidence>
<dbReference type="EMBL" id="CP004337">
    <property type="protein sequence ID" value="AHH07815.1"/>
    <property type="molecule type" value="Genomic_DNA"/>
</dbReference>
<evidence type="ECO:0000256" key="8">
    <source>
        <dbReference type="RuleBase" id="RU363105"/>
    </source>
</evidence>
<dbReference type="AlphaFoldDB" id="W5SLS3"/>
<sequence>MMEVGRSAENAFYAFLELVSDILGFKVNKDTKRSDIAGYFDSLGGKLGEASGELEKVASKATSGVDKNDISENPIKVAVDTAK</sequence>
<gene>
    <name evidence="9" type="ORF">BCD_1749</name>
</gene>
<keyword evidence="6 8" id="KW-0998">Cell outer membrane</keyword>
<comment type="function">
    <text evidence="1 8">The Vlp and Vsp proteins are antigenically distinct proteins, only one vlp or vsp gene is transcriptionally active at any one time. Switching between these genes is a mechanism of host immune response evasion.</text>
</comment>
<evidence type="ECO:0000256" key="2">
    <source>
        <dbReference type="ARBA" id="ARBA00004459"/>
    </source>
</evidence>
<evidence type="ECO:0000256" key="3">
    <source>
        <dbReference type="ARBA" id="ARBA00022729"/>
    </source>
</evidence>
<comment type="subcellular location">
    <subcellularLocation>
        <location evidence="2 8">Cell outer membrane</location>
        <topology evidence="2 8">Lipid-anchor</topology>
    </subcellularLocation>
</comment>
<dbReference type="InterPro" id="IPR000680">
    <property type="entry name" value="Borrelia_lipo"/>
</dbReference>
<evidence type="ECO:0000256" key="1">
    <source>
        <dbReference type="ARBA" id="ARBA00003932"/>
    </source>
</evidence>
<protein>
    <recommendedName>
        <fullName evidence="8">Variable large protein</fullName>
    </recommendedName>
</protein>
<name>W5SLS3_9SPIR</name>
<keyword evidence="7 8" id="KW-0449">Lipoprotein</keyword>
<evidence type="ECO:0000256" key="6">
    <source>
        <dbReference type="ARBA" id="ARBA00023237"/>
    </source>
</evidence>
<dbReference type="SUPFAM" id="SSF74748">
    <property type="entry name" value="Variable surface antigen VlsE"/>
    <property type="match status" value="1"/>
</dbReference>
<reference evidence="9" key="1">
    <citation type="submission" date="2013-02" db="EMBL/GenBank/DDBJ databases">
        <title>Comparative genomics of Borrelia species.</title>
        <authorList>
            <person name="Schwan T.G."/>
            <person name="Raffel S.J."/>
            <person name="Porcella S.F."/>
        </authorList>
    </citation>
    <scope>NUCLEOTIDE SEQUENCE</scope>
    <source>
        <strain evidence="9">DOU</strain>
        <plasmid evidence="9">unnamed</plasmid>
    </source>
</reference>
<evidence type="ECO:0000256" key="5">
    <source>
        <dbReference type="ARBA" id="ARBA00023139"/>
    </source>
</evidence>
<keyword evidence="5 8" id="KW-0564">Palmitate</keyword>
<dbReference type="GO" id="GO:0009279">
    <property type="term" value="C:cell outer membrane"/>
    <property type="evidence" value="ECO:0007669"/>
    <property type="project" value="UniProtKB-SubCell"/>
</dbReference>
<dbReference type="HOGENOM" id="CLU_193546_0_0_12"/>
<proteinExistence type="predicted"/>
<geneLocation type="plasmid" evidence="9">
    <name>unnamed</name>
</geneLocation>
<keyword evidence="3" id="KW-0732">Signal</keyword>
<keyword evidence="4 8" id="KW-0472">Membrane</keyword>